<dbReference type="InParanoid" id="K5WLF4"/>
<reference evidence="3" key="1">
    <citation type="journal article" date="2012" name="Proc. Natl. Acad. Sci. U.S.A.">
        <title>Genome sequence of the button mushroom Agaricus bisporus reveals mechanisms governing adaptation to a humic-rich ecological niche.</title>
        <authorList>
            <person name="Morin E."/>
            <person name="Kohler A."/>
            <person name="Baker A.R."/>
            <person name="Foulongne-Oriol M."/>
            <person name="Lombard V."/>
            <person name="Nagy L.G."/>
            <person name="Ohm R.A."/>
            <person name="Patyshakuliyeva A."/>
            <person name="Brun A."/>
            <person name="Aerts A.L."/>
            <person name="Bailey A.M."/>
            <person name="Billette C."/>
            <person name="Coutinho P.M."/>
            <person name="Deakin G."/>
            <person name="Doddapaneni H."/>
            <person name="Floudas D."/>
            <person name="Grimwood J."/>
            <person name="Hilden K."/>
            <person name="Kuees U."/>
            <person name="LaButti K.M."/>
            <person name="Lapidus A."/>
            <person name="Lindquist E.A."/>
            <person name="Lucas S.M."/>
            <person name="Murat C."/>
            <person name="Riley R.W."/>
            <person name="Salamov A.A."/>
            <person name="Schmutz J."/>
            <person name="Subramanian V."/>
            <person name="Woesten H.A.B."/>
            <person name="Xu J."/>
            <person name="Eastwood D.C."/>
            <person name="Foster G.D."/>
            <person name="Sonnenberg A.S."/>
            <person name="Cullen D."/>
            <person name="de Vries R.P."/>
            <person name="Lundell T."/>
            <person name="Hibbett D.S."/>
            <person name="Henrissat B."/>
            <person name="Burton K.S."/>
            <person name="Kerrigan R.W."/>
            <person name="Challen M.P."/>
            <person name="Grigoriev I.V."/>
            <person name="Martin F."/>
        </authorList>
    </citation>
    <scope>NUCLEOTIDE SEQUENCE [LARGE SCALE GENOMIC DNA]</scope>
    <source>
        <strain evidence="3">JB137-S8 / ATCC MYA-4627 / FGSC 10392</strain>
    </source>
</reference>
<dbReference type="HOGENOM" id="CLU_009568_0_1_1"/>
<evidence type="ECO:0000313" key="2">
    <source>
        <dbReference type="EMBL" id="EKM76101.1"/>
    </source>
</evidence>
<sequence length="890" mass="101017">MEAAEESFRQVAENDQVKLDYKRLYEGDTASLEELEACYLPFFKQLALKISGRDDIPKPPATTYSICFYVLCERNDARSKRALIDYVRTEADKLHKQEFESRTAFALEAAWKVKYVGDSDELLKVAMVAMLKRYFEPFQNFCSIIQGSGAGKSRLVDKIAESVFTIPIVLRPVEDKLGFPPGDTAKGEDLVDYFCNQSGTDFRVQRRYVQFLLKTLVFADKWIDDFIKEGRAIENVAAAWREYLGSPRSAQRNAMYAQAIDDSPLEKFENLFHWNISIDELQGQVRDFVDVIAQKIKPTIEGKPIKGEPVIVFYFDEAQYLTQSTVTKQGEEPRRTAYQCLCKAFTYLVYAPVFGLFISAYSGLVEHPPIVRHSWSSRLTTTTAREHDDKLHAPFVELPFDTWNKSYLVSEGEHSGDELCSLRFMARFGRPMFWAVLESNEADENDVMRLAMSKLELHLDPSSDRVLECPFQALVPLLAARVDLSFDSSREEAVLLERHLVTSGMRTAFSIPQHRQYIHGGYPSEPFLAEAAARALLKHFRADTIREGNAITDINKIFAKYKDLVPSAISAWIQKGLIDEKSKEDLVARLFCSLAHDISILAKLLSSGIGTNTLDDRVSFSQMVPVLDFLRALIATEHVEKILKAKPSNMSGTTLEEAFKHSFVHFTQFVKVGDASSITNEGAYFLFTRGAAMQGHGDMADAGLVIPVWIRGDDNPHRLCMSAIFIQMKNWLYEEVTFVNAENEYSFFSPSDVKEYQERPYISITMEFPMGGSREEFPPDEVNVTSYKPNEESQSNDTHPRYEIFIRGCSKQVYNVVGDVSYSDILVPEDIMKEHPRGGAFLDAAMRMKPYWETGSYDWATMSDTERISTPDDDLGPEEGVRKSVPGEEK</sequence>
<dbReference type="PANTHER" id="PTHR33266:SF1">
    <property type="entry name" value="F-BOX DOMAIN-CONTAINING PROTEIN"/>
    <property type="match status" value="1"/>
</dbReference>
<dbReference type="OMA" id="HWNISID"/>
<protein>
    <submittedName>
        <fullName evidence="2">Uncharacterized protein</fullName>
    </submittedName>
</protein>
<dbReference type="GeneID" id="18822674"/>
<dbReference type="STRING" id="597362.K5WLF4"/>
<accession>K5WLF4</accession>
<proteinExistence type="predicted"/>
<evidence type="ECO:0000313" key="3">
    <source>
        <dbReference type="Proteomes" id="UP000008493"/>
    </source>
</evidence>
<feature type="compositionally biased region" description="Basic and acidic residues" evidence="1">
    <location>
        <begin position="879"/>
        <end position="890"/>
    </location>
</feature>
<dbReference type="RefSeq" id="XP_007333270.1">
    <property type="nucleotide sequence ID" value="XM_007333208.1"/>
</dbReference>
<evidence type="ECO:0000256" key="1">
    <source>
        <dbReference type="SAM" id="MobiDB-lite"/>
    </source>
</evidence>
<gene>
    <name evidence="2" type="ORF">AGABI1DRAFT_109024</name>
</gene>
<dbReference type="eggNOG" id="ENOG502S6K1">
    <property type="taxonomic scope" value="Eukaryota"/>
</dbReference>
<keyword evidence="3" id="KW-1185">Reference proteome</keyword>
<dbReference type="PANTHER" id="PTHR33266">
    <property type="entry name" value="CHROMOSOME 15, WHOLE GENOME SHOTGUN SEQUENCE"/>
    <property type="match status" value="1"/>
</dbReference>
<dbReference type="EMBL" id="JH971405">
    <property type="protein sequence ID" value="EKM76101.1"/>
    <property type="molecule type" value="Genomic_DNA"/>
</dbReference>
<dbReference type="Proteomes" id="UP000008493">
    <property type="component" value="Unassembled WGS sequence"/>
</dbReference>
<dbReference type="OrthoDB" id="3270019at2759"/>
<feature type="region of interest" description="Disordered" evidence="1">
    <location>
        <begin position="863"/>
        <end position="890"/>
    </location>
</feature>
<organism evidence="2 3">
    <name type="scientific">Agaricus bisporus var. burnettii (strain JB137-S8 / ATCC MYA-4627 / FGSC 10392)</name>
    <name type="common">White button mushroom</name>
    <dbReference type="NCBI Taxonomy" id="597362"/>
    <lineage>
        <taxon>Eukaryota</taxon>
        <taxon>Fungi</taxon>
        <taxon>Dikarya</taxon>
        <taxon>Basidiomycota</taxon>
        <taxon>Agaricomycotina</taxon>
        <taxon>Agaricomycetes</taxon>
        <taxon>Agaricomycetidae</taxon>
        <taxon>Agaricales</taxon>
        <taxon>Agaricineae</taxon>
        <taxon>Agaricaceae</taxon>
        <taxon>Agaricus</taxon>
    </lineage>
</organism>
<dbReference type="KEGG" id="abp:AGABI1DRAFT109024"/>
<name>K5WLF4_AGABU</name>
<dbReference type="AlphaFoldDB" id="K5WLF4"/>